<reference evidence="8" key="1">
    <citation type="submission" date="2017-12" db="EMBL/GenBank/DDBJ databases">
        <title>FDA dAtabase for Regulatory Grade micrObial Sequences (FDA-ARGOS): Supporting development and validation of Infectious Disease Dx tests.</title>
        <authorList>
            <person name="Hoffmann M."/>
            <person name="Allard M."/>
            <person name="Evans P."/>
            <person name="Brown E."/>
            <person name="Tallon L."/>
            <person name="Sadzewicz L."/>
            <person name="Sengamalay N."/>
            <person name="Ott S."/>
            <person name="Godinez A."/>
            <person name="Nagaraj S."/>
            <person name="Vavikolanu K."/>
            <person name="Aluvathingal J."/>
            <person name="Nadendla S."/>
            <person name="Sichtig H."/>
        </authorList>
    </citation>
    <scope>NUCLEOTIDE SEQUENCE [LARGE SCALE GENOMIC DNA]</scope>
    <source>
        <strain evidence="8">FDAARGOS_249</strain>
    </source>
</reference>
<protein>
    <recommendedName>
        <fullName evidence="5">Bifunctional protein PyrR</fullName>
    </recommendedName>
    <domain>
        <recommendedName>
            <fullName evidence="5">Pyrimidine operon regulatory protein</fullName>
        </recommendedName>
    </domain>
    <domain>
        <recommendedName>
            <fullName evidence="5">Uracil phosphoribosyltransferase</fullName>
            <shortName evidence="5">UPRTase</shortName>
            <ecNumber evidence="5">2.4.2.9</ecNumber>
        </recommendedName>
    </domain>
</protein>
<dbReference type="InterPro" id="IPR000836">
    <property type="entry name" value="PRTase_dom"/>
</dbReference>
<dbReference type="CDD" id="cd06223">
    <property type="entry name" value="PRTases_typeI"/>
    <property type="match status" value="1"/>
</dbReference>
<dbReference type="AlphaFoldDB" id="A0A2J9PPN6"/>
<comment type="function">
    <text evidence="5">Regulates transcriptional attenuation of the pyrimidine nucleotide (pyr) operon by binding in a uridine-dependent manner to specific sites on pyr mRNA. This disrupts an antiterminator hairpin in the RNA and favors formation of a downstream transcription terminator, leading to a reduced expression of downstream genes.</text>
</comment>
<dbReference type="NCBIfam" id="NF003549">
    <property type="entry name" value="PRK05205.1-5"/>
    <property type="match status" value="1"/>
</dbReference>
<evidence type="ECO:0000256" key="3">
    <source>
        <dbReference type="ARBA" id="ARBA00023015"/>
    </source>
</evidence>
<dbReference type="GO" id="GO:0004845">
    <property type="term" value="F:uracil phosphoribosyltransferase activity"/>
    <property type="evidence" value="ECO:0007669"/>
    <property type="project" value="UniProtKB-UniRule"/>
</dbReference>
<dbReference type="EMBL" id="NBTM02000001">
    <property type="protein sequence ID" value="PNL92314.1"/>
    <property type="molecule type" value="Genomic_DNA"/>
</dbReference>
<dbReference type="NCBIfam" id="NF003548">
    <property type="entry name" value="PRK05205.1-4"/>
    <property type="match status" value="1"/>
</dbReference>
<dbReference type="InterPro" id="IPR023050">
    <property type="entry name" value="PyrR"/>
</dbReference>
<comment type="function">
    <text evidence="5">Also displays a weak uracil phosphoribosyltransferase activity which is not physiologically significant.</text>
</comment>
<evidence type="ECO:0000256" key="2">
    <source>
        <dbReference type="ARBA" id="ARBA00022472"/>
    </source>
</evidence>
<dbReference type="GO" id="GO:0006353">
    <property type="term" value="P:DNA-templated transcription termination"/>
    <property type="evidence" value="ECO:0007669"/>
    <property type="project" value="UniProtKB-UniRule"/>
</dbReference>
<proteinExistence type="inferred from homology"/>
<dbReference type="Gene3D" id="3.40.50.2020">
    <property type="match status" value="1"/>
</dbReference>
<gene>
    <name evidence="5" type="primary">pyrR</name>
    <name evidence="7" type="ORF">A6J77_008750</name>
</gene>
<dbReference type="PANTHER" id="PTHR11608:SF0">
    <property type="entry name" value="BIFUNCTIONAL PROTEIN PYRR"/>
    <property type="match status" value="1"/>
</dbReference>
<evidence type="ECO:0000256" key="5">
    <source>
        <dbReference type="HAMAP-Rule" id="MF_01219"/>
    </source>
</evidence>
<comment type="catalytic activity">
    <reaction evidence="5">
        <text>UMP + diphosphate = 5-phospho-alpha-D-ribose 1-diphosphate + uracil</text>
        <dbReference type="Rhea" id="RHEA:13017"/>
        <dbReference type="ChEBI" id="CHEBI:17568"/>
        <dbReference type="ChEBI" id="CHEBI:33019"/>
        <dbReference type="ChEBI" id="CHEBI:57865"/>
        <dbReference type="ChEBI" id="CHEBI:58017"/>
        <dbReference type="EC" id="2.4.2.9"/>
    </reaction>
</comment>
<dbReference type="EC" id="2.4.2.9" evidence="5"/>
<evidence type="ECO:0000313" key="8">
    <source>
        <dbReference type="Proteomes" id="UP000192813"/>
    </source>
</evidence>
<comment type="subunit">
    <text evidence="5">Homodimer and homohexamer; in equilibrium.</text>
</comment>
<evidence type="ECO:0000259" key="6">
    <source>
        <dbReference type="Pfam" id="PF00156"/>
    </source>
</evidence>
<dbReference type="GO" id="GO:0003723">
    <property type="term" value="F:RNA binding"/>
    <property type="evidence" value="ECO:0007669"/>
    <property type="project" value="UniProtKB-UniRule"/>
</dbReference>
<keyword evidence="4 5" id="KW-0804">Transcription</keyword>
<dbReference type="RefSeq" id="WP_083070054.1">
    <property type="nucleotide sequence ID" value="NZ_CBCPHS010000022.1"/>
</dbReference>
<keyword evidence="5" id="KW-0694">RNA-binding</keyword>
<dbReference type="Pfam" id="PF00156">
    <property type="entry name" value="Pribosyltran"/>
    <property type="match status" value="1"/>
</dbReference>
<keyword evidence="5 7" id="KW-0808">Transferase</keyword>
<evidence type="ECO:0000256" key="4">
    <source>
        <dbReference type="ARBA" id="ARBA00023163"/>
    </source>
</evidence>
<dbReference type="InterPro" id="IPR050137">
    <property type="entry name" value="PyrR_bifunctional"/>
</dbReference>
<evidence type="ECO:0000256" key="1">
    <source>
        <dbReference type="ARBA" id="ARBA00005565"/>
    </source>
</evidence>
<organism evidence="7 8">
    <name type="scientific">Aerococcus viridans</name>
    <dbReference type="NCBI Taxonomy" id="1377"/>
    <lineage>
        <taxon>Bacteria</taxon>
        <taxon>Bacillati</taxon>
        <taxon>Bacillota</taxon>
        <taxon>Bacilli</taxon>
        <taxon>Lactobacillales</taxon>
        <taxon>Aerococcaceae</taxon>
        <taxon>Aerococcus</taxon>
    </lineage>
</organism>
<dbReference type="PANTHER" id="PTHR11608">
    <property type="entry name" value="BIFUNCTIONAL PROTEIN PYRR"/>
    <property type="match status" value="1"/>
</dbReference>
<sequence length="168" mass="18516">MVKVIMNEKEISRALTRLSHEIIERYKGIDNLVLVGIETRGVPLAERLAAKIEEIEGAISVEKINIDGYRDDAKEAIQVAKSGTDLTGKKVILVDDVLYTGRTTRAALDACVDLGRPAEIALAVLVDRGHREFPIRADFVGKNIPTAREEDVVVALNEVDDKDEVLIK</sequence>
<dbReference type="SUPFAM" id="SSF53271">
    <property type="entry name" value="PRTase-like"/>
    <property type="match status" value="1"/>
</dbReference>
<keyword evidence="5 7" id="KW-0328">Glycosyltransferase</keyword>
<dbReference type="FunFam" id="3.40.50.2020:FF:000020">
    <property type="entry name" value="Bifunctional protein PyrR"/>
    <property type="match status" value="1"/>
</dbReference>
<feature type="domain" description="Phosphoribosyltransferase" evidence="6">
    <location>
        <begin position="7"/>
        <end position="145"/>
    </location>
</feature>
<feature type="short sequence motif" description="PRPP-binding" evidence="5">
    <location>
        <begin position="91"/>
        <end position="103"/>
    </location>
</feature>
<keyword evidence="3 5" id="KW-0805">Transcription regulation</keyword>
<dbReference type="Proteomes" id="UP000192813">
    <property type="component" value="Unassembled WGS sequence"/>
</dbReference>
<dbReference type="HAMAP" id="MF_01219">
    <property type="entry name" value="PyrR"/>
    <property type="match status" value="1"/>
</dbReference>
<name>A0A2J9PPN6_9LACT</name>
<accession>A0A2J9PPN6</accession>
<dbReference type="InterPro" id="IPR029057">
    <property type="entry name" value="PRTase-like"/>
</dbReference>
<keyword evidence="2 5" id="KW-0806">Transcription termination</keyword>
<evidence type="ECO:0000313" key="7">
    <source>
        <dbReference type="EMBL" id="PNL92314.1"/>
    </source>
</evidence>
<comment type="caution">
    <text evidence="7">The sequence shown here is derived from an EMBL/GenBank/DDBJ whole genome shotgun (WGS) entry which is preliminary data.</text>
</comment>
<comment type="similarity">
    <text evidence="1 5">Belongs to the purine/pyrimidine phosphoribosyltransferase family. PyrR subfamily.</text>
</comment>